<reference evidence="1" key="1">
    <citation type="journal article" date="2020" name="Nature">
        <title>Giant virus diversity and host interactions through global metagenomics.</title>
        <authorList>
            <person name="Schulz F."/>
            <person name="Roux S."/>
            <person name="Paez-Espino D."/>
            <person name="Jungbluth S."/>
            <person name="Walsh D.A."/>
            <person name="Denef V.J."/>
            <person name="McMahon K.D."/>
            <person name="Konstantinidis K.T."/>
            <person name="Eloe-Fadrosh E.A."/>
            <person name="Kyrpides N.C."/>
            <person name="Woyke T."/>
        </authorList>
    </citation>
    <scope>NUCLEOTIDE SEQUENCE</scope>
    <source>
        <strain evidence="1">GVMAG-M-3300023174-46</strain>
    </source>
</reference>
<protein>
    <submittedName>
        <fullName evidence="1">Uncharacterized protein</fullName>
    </submittedName>
</protein>
<accession>A0A6C0DR34</accession>
<organism evidence="1">
    <name type="scientific">viral metagenome</name>
    <dbReference type="NCBI Taxonomy" id="1070528"/>
    <lineage>
        <taxon>unclassified sequences</taxon>
        <taxon>metagenomes</taxon>
        <taxon>organismal metagenomes</taxon>
    </lineage>
</organism>
<dbReference type="EMBL" id="MN739654">
    <property type="protein sequence ID" value="QHT18359.1"/>
    <property type="molecule type" value="Genomic_DNA"/>
</dbReference>
<evidence type="ECO:0000313" key="1">
    <source>
        <dbReference type="EMBL" id="QHT18359.1"/>
    </source>
</evidence>
<proteinExistence type="predicted"/>
<name>A0A6C0DR34_9ZZZZ</name>
<sequence>MSYPIVAEIWNSFQVSLQIQSKRLVEDIAKHQGQDPKALWAKVSPLLHTPLVDVDLPDPVPTFCSYPMQHADGAIYLRCRAPCLLGFSKCHKHIHVTPPHDLSNHIVKRWIDSTTNKSYFLDASDRILDINGIPVGEHVDGDAYLWDHIE</sequence>
<dbReference type="AlphaFoldDB" id="A0A6C0DR34"/>